<feature type="region of interest" description="Disordered" evidence="1">
    <location>
        <begin position="1"/>
        <end position="48"/>
    </location>
</feature>
<dbReference type="InterPro" id="IPR051678">
    <property type="entry name" value="AGP_Transferase"/>
</dbReference>
<name>I0L4Z5_9ACTN</name>
<dbReference type="Proteomes" id="UP000003448">
    <property type="component" value="Unassembled WGS sequence"/>
</dbReference>
<dbReference type="CDD" id="cd05155">
    <property type="entry name" value="APH_ChoK_like_1"/>
    <property type="match status" value="1"/>
</dbReference>
<organism evidence="3 4">
    <name type="scientific">Micromonospora lupini str. Lupac 08</name>
    <dbReference type="NCBI Taxonomy" id="1150864"/>
    <lineage>
        <taxon>Bacteria</taxon>
        <taxon>Bacillati</taxon>
        <taxon>Actinomycetota</taxon>
        <taxon>Actinomycetes</taxon>
        <taxon>Micromonosporales</taxon>
        <taxon>Micromonosporaceae</taxon>
        <taxon>Micromonospora</taxon>
    </lineage>
</organism>
<dbReference type="SUPFAM" id="SSF56112">
    <property type="entry name" value="Protein kinase-like (PK-like)"/>
    <property type="match status" value="1"/>
</dbReference>
<dbReference type="STRING" id="1150864.MILUP08_43804"/>
<dbReference type="eggNOG" id="COG3173">
    <property type="taxonomic scope" value="Bacteria"/>
</dbReference>
<proteinExistence type="predicted"/>
<keyword evidence="4" id="KW-1185">Reference proteome</keyword>
<protein>
    <submittedName>
        <fullName evidence="3">Aminoglycoside phosphotransferase</fullName>
    </submittedName>
</protein>
<dbReference type="InterPro" id="IPR011009">
    <property type="entry name" value="Kinase-like_dom_sf"/>
</dbReference>
<dbReference type="PANTHER" id="PTHR21310">
    <property type="entry name" value="AMINOGLYCOSIDE PHOSPHOTRANSFERASE-RELATED-RELATED"/>
    <property type="match status" value="1"/>
</dbReference>
<dbReference type="AlphaFoldDB" id="I0L4Z5"/>
<dbReference type="Pfam" id="PF01636">
    <property type="entry name" value="APH"/>
    <property type="match status" value="1"/>
</dbReference>
<dbReference type="Gene3D" id="3.90.1200.10">
    <property type="match status" value="1"/>
</dbReference>
<gene>
    <name evidence="3" type="ORF">MILUP08_43804</name>
</gene>
<accession>I0L4Z5</accession>
<comment type="caution">
    <text evidence="3">The sequence shown here is derived from an EMBL/GenBank/DDBJ whole genome shotgun (WGS) entry which is preliminary data.</text>
</comment>
<evidence type="ECO:0000259" key="2">
    <source>
        <dbReference type="Pfam" id="PF01636"/>
    </source>
</evidence>
<dbReference type="Gene3D" id="3.30.200.20">
    <property type="entry name" value="Phosphorylase Kinase, domain 1"/>
    <property type="match status" value="1"/>
</dbReference>
<evidence type="ECO:0000313" key="4">
    <source>
        <dbReference type="Proteomes" id="UP000003448"/>
    </source>
</evidence>
<feature type="compositionally biased region" description="Low complexity" evidence="1">
    <location>
        <begin position="15"/>
        <end position="33"/>
    </location>
</feature>
<dbReference type="InterPro" id="IPR002575">
    <property type="entry name" value="Aminoglycoside_PTrfase"/>
</dbReference>
<evidence type="ECO:0000313" key="3">
    <source>
        <dbReference type="EMBL" id="CCH18892.1"/>
    </source>
</evidence>
<dbReference type="PANTHER" id="PTHR21310:SF42">
    <property type="entry name" value="BIFUNCTIONAL AAC_APH"/>
    <property type="match status" value="1"/>
</dbReference>
<evidence type="ECO:0000256" key="1">
    <source>
        <dbReference type="SAM" id="MobiDB-lite"/>
    </source>
</evidence>
<sequence length="369" mass="39980">MRPGPPPRLPHARASRTPAPAARPRLPQPRASRMPVASIGPTGPAVGANRLRAAGGARRLGRMSAQPAPDAPHTYDTTARRIDADLVRRLVAEQFHRWAELPVRPVEVGGWDNRTFHLGEDMTVRLPSGEGYASQVAKEQRWLPWLSARLPLEIPTPLAHGRPGAGYPYPWSVYGWIDGRTARPERIDDPTRFASDLAAFLRALRAVDPTDGPAAGPHSAWRGGPLSTYDPETRAAIGAHRDRLPVDVVTDIWQAALDATWSGPPVWFHGDVADGNLLVRDGRLAAVIDFGCCGVGDPACDTVIAWTLLRGAARATFRDALDVDAATWARGRGWALWKALITLDAPAPATAAWARQVLDELLAEHAVSR</sequence>
<keyword evidence="3" id="KW-0808">Transferase</keyword>
<dbReference type="EMBL" id="CAIE01000028">
    <property type="protein sequence ID" value="CCH18892.1"/>
    <property type="molecule type" value="Genomic_DNA"/>
</dbReference>
<reference evidence="4" key="1">
    <citation type="journal article" date="2012" name="J. Bacteriol.">
        <title>Genome Sequence of Micromonospora lupini Lupac 08, Isolated from Root Nodules of Lupinus angustifolius.</title>
        <authorList>
            <person name="Alonso-Vega P."/>
            <person name="Normand P."/>
            <person name="Bacigalupe R."/>
            <person name="Pujic P."/>
            <person name="Lajus A."/>
            <person name="Vallenet D."/>
            <person name="Carro L."/>
            <person name="Coll P."/>
            <person name="Trujillo M.E."/>
        </authorList>
    </citation>
    <scope>NUCLEOTIDE SEQUENCE [LARGE SCALE GENOMIC DNA]</scope>
    <source>
        <strain evidence="4">Lupac 08</strain>
    </source>
</reference>
<dbReference type="GO" id="GO:0016740">
    <property type="term" value="F:transferase activity"/>
    <property type="evidence" value="ECO:0007669"/>
    <property type="project" value="UniProtKB-KW"/>
</dbReference>
<feature type="domain" description="Aminoglycoside phosphotransferase" evidence="2">
    <location>
        <begin position="109"/>
        <end position="334"/>
    </location>
</feature>